<name>A0A0E9SP14_ANGAN</name>
<dbReference type="EMBL" id="GBXM01065590">
    <property type="protein sequence ID" value="JAH42987.1"/>
    <property type="molecule type" value="Transcribed_RNA"/>
</dbReference>
<protein>
    <submittedName>
        <fullName evidence="1">Uncharacterized protein</fullName>
    </submittedName>
</protein>
<proteinExistence type="predicted"/>
<organism evidence="1">
    <name type="scientific">Anguilla anguilla</name>
    <name type="common">European freshwater eel</name>
    <name type="synonym">Muraena anguilla</name>
    <dbReference type="NCBI Taxonomy" id="7936"/>
    <lineage>
        <taxon>Eukaryota</taxon>
        <taxon>Metazoa</taxon>
        <taxon>Chordata</taxon>
        <taxon>Craniata</taxon>
        <taxon>Vertebrata</taxon>
        <taxon>Euteleostomi</taxon>
        <taxon>Actinopterygii</taxon>
        <taxon>Neopterygii</taxon>
        <taxon>Teleostei</taxon>
        <taxon>Anguilliformes</taxon>
        <taxon>Anguillidae</taxon>
        <taxon>Anguilla</taxon>
    </lineage>
</organism>
<reference evidence="1" key="2">
    <citation type="journal article" date="2015" name="Fish Shellfish Immunol.">
        <title>Early steps in the European eel (Anguilla anguilla)-Vibrio vulnificus interaction in the gills: Role of the RtxA13 toxin.</title>
        <authorList>
            <person name="Callol A."/>
            <person name="Pajuelo D."/>
            <person name="Ebbesson L."/>
            <person name="Teles M."/>
            <person name="MacKenzie S."/>
            <person name="Amaro C."/>
        </authorList>
    </citation>
    <scope>NUCLEOTIDE SEQUENCE</scope>
</reference>
<dbReference type="AlphaFoldDB" id="A0A0E9SP14"/>
<sequence>MYCCPDCANPVDYIVKVITTN</sequence>
<accession>A0A0E9SP14</accession>
<reference evidence="1" key="1">
    <citation type="submission" date="2014-11" db="EMBL/GenBank/DDBJ databases">
        <authorList>
            <person name="Amaro Gonzalez C."/>
        </authorList>
    </citation>
    <scope>NUCLEOTIDE SEQUENCE</scope>
</reference>
<evidence type="ECO:0000313" key="1">
    <source>
        <dbReference type="EMBL" id="JAH42987.1"/>
    </source>
</evidence>